<organism evidence="1 2">
    <name type="scientific">Marinobacterium iners DSM 11526</name>
    <dbReference type="NCBI Taxonomy" id="1122198"/>
    <lineage>
        <taxon>Bacteria</taxon>
        <taxon>Pseudomonadati</taxon>
        <taxon>Pseudomonadota</taxon>
        <taxon>Gammaproteobacteria</taxon>
        <taxon>Oceanospirillales</taxon>
        <taxon>Oceanospirillaceae</taxon>
        <taxon>Marinobacterium</taxon>
    </lineage>
</organism>
<dbReference type="STRING" id="1122198.SAMN02745729_106109"/>
<dbReference type="OrthoDB" id="6119201at2"/>
<dbReference type="AlphaFoldDB" id="A0A1H4DIP2"/>
<sequence length="165" mass="18774">MWKKILLILVVLPLLFVLFLWQVNPSWWQSMKAEWLAEFNAERAEAAANWRNDGLAFGRLNNQQTCLEQSLSNFDGCTGFDCTVNYGRFLRACLETAQISEGFCEAVPGFREEPTEDDKAWAKDECWGRNIRGEGCRLLMRQQQLFCGPAEDETAASLPKPESDG</sequence>
<keyword evidence="2" id="KW-1185">Reference proteome</keyword>
<gene>
    <name evidence="1" type="ORF">SAMN02745729_106109</name>
</gene>
<dbReference type="Proteomes" id="UP000242469">
    <property type="component" value="Unassembled WGS sequence"/>
</dbReference>
<proteinExistence type="predicted"/>
<accession>A0A1H4DIP2</accession>
<protein>
    <submittedName>
        <fullName evidence="1">Uncharacterized protein</fullName>
    </submittedName>
</protein>
<name>A0A1H4DIP2_9GAMM</name>
<dbReference type="EMBL" id="FNRJ01000006">
    <property type="protein sequence ID" value="SEA72329.1"/>
    <property type="molecule type" value="Genomic_DNA"/>
</dbReference>
<reference evidence="2" key="1">
    <citation type="submission" date="2016-10" db="EMBL/GenBank/DDBJ databases">
        <authorList>
            <person name="Varghese N."/>
            <person name="Submissions S."/>
        </authorList>
    </citation>
    <scope>NUCLEOTIDE SEQUENCE [LARGE SCALE GENOMIC DNA]</scope>
    <source>
        <strain evidence="2">DSM 11526</strain>
    </source>
</reference>
<evidence type="ECO:0000313" key="1">
    <source>
        <dbReference type="EMBL" id="SEA72329.1"/>
    </source>
</evidence>
<evidence type="ECO:0000313" key="2">
    <source>
        <dbReference type="Proteomes" id="UP000242469"/>
    </source>
</evidence>
<dbReference type="RefSeq" id="WP_091826096.1">
    <property type="nucleotide sequence ID" value="NZ_FNRJ01000006.1"/>
</dbReference>